<evidence type="ECO:0000313" key="2">
    <source>
        <dbReference type="Proteomes" id="UP001209878"/>
    </source>
</evidence>
<protein>
    <submittedName>
        <fullName evidence="1">Uncharacterized protein</fullName>
    </submittedName>
</protein>
<dbReference type="Proteomes" id="UP001209878">
    <property type="component" value="Unassembled WGS sequence"/>
</dbReference>
<gene>
    <name evidence="1" type="ORF">NP493_189g05004</name>
</gene>
<keyword evidence="2" id="KW-1185">Reference proteome</keyword>
<accession>A0AAD9P277</accession>
<dbReference type="EMBL" id="JAODUO010000189">
    <property type="protein sequence ID" value="KAK2186790.1"/>
    <property type="molecule type" value="Genomic_DNA"/>
</dbReference>
<comment type="caution">
    <text evidence="1">The sequence shown here is derived from an EMBL/GenBank/DDBJ whole genome shotgun (WGS) entry which is preliminary data.</text>
</comment>
<name>A0AAD9P277_RIDPI</name>
<dbReference type="AlphaFoldDB" id="A0AAD9P277"/>
<organism evidence="1 2">
    <name type="scientific">Ridgeia piscesae</name>
    <name type="common">Tubeworm</name>
    <dbReference type="NCBI Taxonomy" id="27915"/>
    <lineage>
        <taxon>Eukaryota</taxon>
        <taxon>Metazoa</taxon>
        <taxon>Spiralia</taxon>
        <taxon>Lophotrochozoa</taxon>
        <taxon>Annelida</taxon>
        <taxon>Polychaeta</taxon>
        <taxon>Sedentaria</taxon>
        <taxon>Canalipalpata</taxon>
        <taxon>Sabellida</taxon>
        <taxon>Siboglinidae</taxon>
        <taxon>Ridgeia</taxon>
    </lineage>
</organism>
<evidence type="ECO:0000313" key="1">
    <source>
        <dbReference type="EMBL" id="KAK2186790.1"/>
    </source>
</evidence>
<sequence length="64" mass="7275">MSGRFTRVHHLFWAIHQPKDAAVWTYLLSGVSTGAPQRQPGVPSSSICQYILSHFELEIPHFIQ</sequence>
<reference evidence="1" key="1">
    <citation type="journal article" date="2023" name="Mol. Biol. Evol.">
        <title>Third-Generation Sequencing Reveals the Adaptive Role of the Epigenome in Three Deep-Sea Polychaetes.</title>
        <authorList>
            <person name="Perez M."/>
            <person name="Aroh O."/>
            <person name="Sun Y."/>
            <person name="Lan Y."/>
            <person name="Juniper S.K."/>
            <person name="Young C.R."/>
            <person name="Angers B."/>
            <person name="Qian P.Y."/>
        </authorList>
    </citation>
    <scope>NUCLEOTIDE SEQUENCE</scope>
    <source>
        <strain evidence="1">R07B-5</strain>
    </source>
</reference>
<proteinExistence type="predicted"/>